<dbReference type="STRING" id="460384.SAMN05216313_12081"/>
<feature type="transmembrane region" description="Helical" evidence="6">
    <location>
        <begin position="32"/>
        <end position="51"/>
    </location>
</feature>
<gene>
    <name evidence="7" type="ORF">SAMN05216313_12081</name>
</gene>
<proteinExistence type="predicted"/>
<feature type="transmembrane region" description="Helical" evidence="6">
    <location>
        <begin position="114"/>
        <end position="133"/>
    </location>
</feature>
<evidence type="ECO:0000256" key="4">
    <source>
        <dbReference type="ARBA" id="ARBA00022989"/>
    </source>
</evidence>
<name>A0A1I0IBN0_9FIRM</name>
<dbReference type="Pfam" id="PF02653">
    <property type="entry name" value="BPD_transp_2"/>
    <property type="match status" value="1"/>
</dbReference>
<evidence type="ECO:0000313" key="8">
    <source>
        <dbReference type="Proteomes" id="UP000198508"/>
    </source>
</evidence>
<feature type="transmembrane region" description="Helical" evidence="6">
    <location>
        <begin position="7"/>
        <end position="26"/>
    </location>
</feature>
<dbReference type="EMBL" id="FOIM01000020">
    <property type="protein sequence ID" value="SET94223.1"/>
    <property type="molecule type" value="Genomic_DNA"/>
</dbReference>
<evidence type="ECO:0000256" key="6">
    <source>
        <dbReference type="SAM" id="Phobius"/>
    </source>
</evidence>
<dbReference type="GO" id="GO:0005886">
    <property type="term" value="C:plasma membrane"/>
    <property type="evidence" value="ECO:0007669"/>
    <property type="project" value="UniProtKB-SubCell"/>
</dbReference>
<dbReference type="AlphaFoldDB" id="A0A1I0IBN0"/>
<dbReference type="PANTHER" id="PTHR30482:SF10">
    <property type="entry name" value="HIGH-AFFINITY BRANCHED-CHAIN AMINO ACID TRANSPORT PROTEIN BRAE"/>
    <property type="match status" value="1"/>
</dbReference>
<evidence type="ECO:0000256" key="5">
    <source>
        <dbReference type="ARBA" id="ARBA00023136"/>
    </source>
</evidence>
<keyword evidence="5 6" id="KW-0472">Membrane</keyword>
<evidence type="ECO:0000313" key="7">
    <source>
        <dbReference type="EMBL" id="SET94223.1"/>
    </source>
</evidence>
<evidence type="ECO:0000256" key="2">
    <source>
        <dbReference type="ARBA" id="ARBA00022475"/>
    </source>
</evidence>
<keyword evidence="2" id="KW-1003">Cell membrane</keyword>
<dbReference type="PANTHER" id="PTHR30482">
    <property type="entry name" value="HIGH-AFFINITY BRANCHED-CHAIN AMINO ACID TRANSPORT SYSTEM PERMEASE"/>
    <property type="match status" value="1"/>
</dbReference>
<dbReference type="GO" id="GO:0015658">
    <property type="term" value="F:branched-chain amino acid transmembrane transporter activity"/>
    <property type="evidence" value="ECO:0007669"/>
    <property type="project" value="InterPro"/>
</dbReference>
<evidence type="ECO:0000256" key="1">
    <source>
        <dbReference type="ARBA" id="ARBA00004651"/>
    </source>
</evidence>
<dbReference type="Proteomes" id="UP000198508">
    <property type="component" value="Unassembled WGS sequence"/>
</dbReference>
<comment type="subcellular location">
    <subcellularLocation>
        <location evidence="1">Cell membrane</location>
        <topology evidence="1">Multi-pass membrane protein</topology>
    </subcellularLocation>
</comment>
<keyword evidence="8" id="KW-1185">Reference proteome</keyword>
<keyword evidence="4 6" id="KW-1133">Transmembrane helix</keyword>
<feature type="transmembrane region" description="Helical" evidence="6">
    <location>
        <begin position="63"/>
        <end position="82"/>
    </location>
</feature>
<feature type="transmembrane region" description="Helical" evidence="6">
    <location>
        <begin position="247"/>
        <end position="272"/>
    </location>
</feature>
<dbReference type="InterPro" id="IPR043428">
    <property type="entry name" value="LivM-like"/>
</dbReference>
<keyword evidence="3 6" id="KW-0812">Transmembrane</keyword>
<reference evidence="8" key="1">
    <citation type="submission" date="2016-10" db="EMBL/GenBank/DDBJ databases">
        <authorList>
            <person name="Varghese N."/>
            <person name="Submissions S."/>
        </authorList>
    </citation>
    <scope>NUCLEOTIDE SEQUENCE [LARGE SCALE GENOMIC DNA]</scope>
    <source>
        <strain evidence="8">NLAE-zl-G277</strain>
    </source>
</reference>
<sequence>MKRIKYGKIAVVLALLAALYLMPLFVTNQYVLRVAVYVCIYSTLACSLNLISGVCGQVSMGHAAFYGIGAYASALVAINFGVPWVICVLAAALAAGIIGVLIGIPALKLSGGYLVICTVGFGELVRLILLNWVSLTRGPMGLVNIPRPVLFGVKIKTGGQYMWVALTLFFLVYLILHNILNSKFGRNLKAIREDEIAAETMGIHVHREKVIAFATAASMAGAAGSMLAHYMLFISPTIFVGDFSTTILSMVVLGGMGFMPGSVIAATLLTVIPEALRGLDKYRMLIYGFLLICMMLGKNVSWETTALGRRLGALRDAVTARVAGVKGDGE</sequence>
<dbReference type="RefSeq" id="WP_092366784.1">
    <property type="nucleotide sequence ID" value="NZ_FOIM01000020.1"/>
</dbReference>
<protein>
    <submittedName>
        <fullName evidence="7">Amino acid/amide ABC transporter membrane protein 2, HAAT family</fullName>
    </submittedName>
</protein>
<dbReference type="CDD" id="cd06581">
    <property type="entry name" value="TM_PBP1_LivM_like"/>
    <property type="match status" value="1"/>
</dbReference>
<feature type="transmembrane region" description="Helical" evidence="6">
    <location>
        <begin position="88"/>
        <end position="107"/>
    </location>
</feature>
<evidence type="ECO:0000256" key="3">
    <source>
        <dbReference type="ARBA" id="ARBA00022692"/>
    </source>
</evidence>
<feature type="transmembrane region" description="Helical" evidence="6">
    <location>
        <begin position="210"/>
        <end position="235"/>
    </location>
</feature>
<feature type="transmembrane region" description="Helical" evidence="6">
    <location>
        <begin position="284"/>
        <end position="302"/>
    </location>
</feature>
<feature type="transmembrane region" description="Helical" evidence="6">
    <location>
        <begin position="161"/>
        <end position="180"/>
    </location>
</feature>
<organism evidence="7 8">
    <name type="scientific">Enterocloster lavalensis</name>
    <dbReference type="NCBI Taxonomy" id="460384"/>
    <lineage>
        <taxon>Bacteria</taxon>
        <taxon>Bacillati</taxon>
        <taxon>Bacillota</taxon>
        <taxon>Clostridia</taxon>
        <taxon>Lachnospirales</taxon>
        <taxon>Lachnospiraceae</taxon>
        <taxon>Enterocloster</taxon>
    </lineage>
</organism>
<accession>A0A1I0IBN0</accession>
<dbReference type="InterPro" id="IPR001851">
    <property type="entry name" value="ABC_transp_permease"/>
</dbReference>